<reference evidence="2" key="1">
    <citation type="journal article" date="2019" name="Int. J. Syst. Evol. Microbiol.">
        <title>The Global Catalogue of Microorganisms (GCM) 10K type strain sequencing project: providing services to taxonomists for standard genome sequencing and annotation.</title>
        <authorList>
            <consortium name="The Broad Institute Genomics Platform"/>
            <consortium name="The Broad Institute Genome Sequencing Center for Infectious Disease"/>
            <person name="Wu L."/>
            <person name="Ma J."/>
        </authorList>
    </citation>
    <scope>NUCLEOTIDE SEQUENCE [LARGE SCALE GENOMIC DNA]</scope>
    <source>
        <strain evidence="2">CGMCC 4.7248</strain>
    </source>
</reference>
<proteinExistence type="predicted"/>
<dbReference type="RefSeq" id="WP_381018775.1">
    <property type="nucleotide sequence ID" value="NZ_JBHSNY010000002.1"/>
</dbReference>
<accession>A0ABW0UNT1</accession>
<evidence type="ECO:0000313" key="1">
    <source>
        <dbReference type="EMBL" id="MFC5633601.1"/>
    </source>
</evidence>
<sequence>MRAAERRALLGDDVIAHIHKCVEAAPEPTPDVIESLRRILTHPAGRVEELAPAADAA</sequence>
<protein>
    <submittedName>
        <fullName evidence="1">Uncharacterized protein</fullName>
    </submittedName>
</protein>
<gene>
    <name evidence="1" type="ORF">ACFPZJ_07305</name>
</gene>
<keyword evidence="2" id="KW-1185">Reference proteome</keyword>
<organism evidence="1 2">
    <name type="scientific">Streptomyces bullii</name>
    <dbReference type="NCBI Taxonomy" id="349910"/>
    <lineage>
        <taxon>Bacteria</taxon>
        <taxon>Bacillati</taxon>
        <taxon>Actinomycetota</taxon>
        <taxon>Actinomycetes</taxon>
        <taxon>Kitasatosporales</taxon>
        <taxon>Streptomycetaceae</taxon>
        <taxon>Streptomyces</taxon>
    </lineage>
</organism>
<name>A0ABW0UNT1_9ACTN</name>
<dbReference type="EMBL" id="JBHSNY010000002">
    <property type="protein sequence ID" value="MFC5633601.1"/>
    <property type="molecule type" value="Genomic_DNA"/>
</dbReference>
<evidence type="ECO:0000313" key="2">
    <source>
        <dbReference type="Proteomes" id="UP001596154"/>
    </source>
</evidence>
<comment type="caution">
    <text evidence="1">The sequence shown here is derived from an EMBL/GenBank/DDBJ whole genome shotgun (WGS) entry which is preliminary data.</text>
</comment>
<dbReference type="Proteomes" id="UP001596154">
    <property type="component" value="Unassembled WGS sequence"/>
</dbReference>